<proteinExistence type="predicted"/>
<protein>
    <submittedName>
        <fullName evidence="1">Uncharacterized protein</fullName>
    </submittedName>
</protein>
<gene>
    <name evidence="1" type="ORF">LCGC14_0888580</name>
</gene>
<dbReference type="EMBL" id="LAZR01002832">
    <property type="protein sequence ID" value="KKN25075.1"/>
    <property type="molecule type" value="Genomic_DNA"/>
</dbReference>
<evidence type="ECO:0000313" key="1">
    <source>
        <dbReference type="EMBL" id="KKN25075.1"/>
    </source>
</evidence>
<organism evidence="1">
    <name type="scientific">marine sediment metagenome</name>
    <dbReference type="NCBI Taxonomy" id="412755"/>
    <lineage>
        <taxon>unclassified sequences</taxon>
        <taxon>metagenomes</taxon>
        <taxon>ecological metagenomes</taxon>
    </lineage>
</organism>
<name>A0A0F9NZZ1_9ZZZZ</name>
<accession>A0A0F9NZZ1</accession>
<sequence>MASGAKDYWQSSERAMVGLLESIKSGLLTGSDLLNAFAAIDTAGIITALETGSNLVDKLDALDGTVDGLLDLTELNSSSVVTNLATLITRLDTTITKLTDSITQLTGIHSDTTAMIDYSQDDGSGNIPDTWVLISSANPKRNVLELTNTGGNDARYSRNGGTTTHGYIAQSSSANFYDSESVHVRCESGWSSSYSFHEEWAT</sequence>
<dbReference type="AlphaFoldDB" id="A0A0F9NZZ1"/>
<reference evidence="1" key="1">
    <citation type="journal article" date="2015" name="Nature">
        <title>Complex archaea that bridge the gap between prokaryotes and eukaryotes.</title>
        <authorList>
            <person name="Spang A."/>
            <person name="Saw J.H."/>
            <person name="Jorgensen S.L."/>
            <person name="Zaremba-Niedzwiedzka K."/>
            <person name="Martijn J."/>
            <person name="Lind A.E."/>
            <person name="van Eijk R."/>
            <person name="Schleper C."/>
            <person name="Guy L."/>
            <person name="Ettema T.J."/>
        </authorList>
    </citation>
    <scope>NUCLEOTIDE SEQUENCE</scope>
</reference>
<comment type="caution">
    <text evidence="1">The sequence shown here is derived from an EMBL/GenBank/DDBJ whole genome shotgun (WGS) entry which is preliminary data.</text>
</comment>